<evidence type="ECO:0000313" key="2">
    <source>
        <dbReference type="Proteomes" id="UP000724584"/>
    </source>
</evidence>
<protein>
    <submittedName>
        <fullName evidence="1">Uncharacterized protein</fullName>
    </submittedName>
</protein>
<comment type="caution">
    <text evidence="1">The sequence shown here is derived from an EMBL/GenBank/DDBJ whole genome shotgun (WGS) entry which is preliminary data.</text>
</comment>
<dbReference type="EMBL" id="JAGIZQ010000006">
    <property type="protein sequence ID" value="KAH6623894.1"/>
    <property type="molecule type" value="Genomic_DNA"/>
</dbReference>
<gene>
    <name evidence="1" type="ORF">F5144DRAFT_584636</name>
</gene>
<keyword evidence="2" id="KW-1185">Reference proteome</keyword>
<sequence length="607" mass="69451">MMEPPRLPPELLEMVINHVRDGVGGVKMLCRLSLLSRQWYAIVSGRIYSTWLYDGEQHSISSLWKFLRTVLTNKRIADGVHELNIQDWPLGLVHDRGRLALSDDDFDLIRDAIRRTGLGRLEDSALEALRKADPRPLMALLLASLPNLTTLYAHLPATDIFFAEILQKAIEGRQDQQASNNNPLSSLRQAHLASAWNYQNDTDNHTLALNHLWPVFLLPSIQELSVFDLALDPAFDPSGSLRRLRHSPRSSNITNLTLVHKSGILLPVPEVLTLLALPKRLVKLSFYLNDCDPHGYRDQPSNVDLWNGIRQHENSLEHLDFYRDCNGDSLEQHSRGNSYFGSMRGFTRLRHLCIQPEVLLGGCCKSELAPFQLKDTLPPNLESLTLYGYEGLYFNRTLAGQLEDIVASTDFPSLRHVALEDTPRRRDWHDSTRPTAPLPHHRVKLACKQVGKTYETKYPLSCIKGGIGLPYYRHVTSKRGKMGKRMRRVRYALQNYLRRMFEARSADGSSTSRYVYQSSFSLDDLDNYELPWDKLCPKDLPRYDDEQSDWEDERQIAMAESHYDSFPDGWGDEEVNDHASDLEYLDSLQTDPEDWEASGFHIPDTSS</sequence>
<accession>A0ACB7P1W8</accession>
<evidence type="ECO:0000313" key="1">
    <source>
        <dbReference type="EMBL" id="KAH6623894.1"/>
    </source>
</evidence>
<reference evidence="1 2" key="1">
    <citation type="journal article" date="2021" name="Nat. Commun.">
        <title>Genetic determinants of endophytism in the Arabidopsis root mycobiome.</title>
        <authorList>
            <person name="Mesny F."/>
            <person name="Miyauchi S."/>
            <person name="Thiergart T."/>
            <person name="Pickel B."/>
            <person name="Atanasova L."/>
            <person name="Karlsson M."/>
            <person name="Huettel B."/>
            <person name="Barry K.W."/>
            <person name="Haridas S."/>
            <person name="Chen C."/>
            <person name="Bauer D."/>
            <person name="Andreopoulos W."/>
            <person name="Pangilinan J."/>
            <person name="LaButti K."/>
            <person name="Riley R."/>
            <person name="Lipzen A."/>
            <person name="Clum A."/>
            <person name="Drula E."/>
            <person name="Henrissat B."/>
            <person name="Kohler A."/>
            <person name="Grigoriev I.V."/>
            <person name="Martin F.M."/>
            <person name="Hacquard S."/>
        </authorList>
    </citation>
    <scope>NUCLEOTIDE SEQUENCE [LARGE SCALE GENOMIC DNA]</scope>
    <source>
        <strain evidence="1 2">MPI-SDFR-AT-0079</strain>
    </source>
</reference>
<proteinExistence type="predicted"/>
<organism evidence="1 2">
    <name type="scientific">Chaetomium tenue</name>
    <dbReference type="NCBI Taxonomy" id="1854479"/>
    <lineage>
        <taxon>Eukaryota</taxon>
        <taxon>Fungi</taxon>
        <taxon>Dikarya</taxon>
        <taxon>Ascomycota</taxon>
        <taxon>Pezizomycotina</taxon>
        <taxon>Sordariomycetes</taxon>
        <taxon>Sordariomycetidae</taxon>
        <taxon>Sordariales</taxon>
        <taxon>Chaetomiaceae</taxon>
        <taxon>Chaetomium</taxon>
    </lineage>
</organism>
<dbReference type="Proteomes" id="UP000724584">
    <property type="component" value="Unassembled WGS sequence"/>
</dbReference>
<name>A0ACB7P1W8_9PEZI</name>